<sequence length="581" mass="59304">MPTPRLLRRTASSALRAIRPRLGLSRQQPGEEEVDPRRAQKVLDLALRIADLMLSHGASANDVTLTAIRVVRAYGLSGAHVDVTFTSITVSYHPGQSGTPLTMTRVVRSRSTDYTRLLRIQALVDNIERGLSLDQATNRFVAILSAPRPYRPWVVSVGNAVLALGVCLMLGAGPFITVIAAASTAAIERLQGLLGRKAVPPFFAQAAGAAVPTSAAVIVMALSDHGFALAQDTRPSLIVTSGIVYLLAGMSVVGAAQDAIDGFYVTAGARAFEVMVLTLGIVVGIIAVLQLGTRLGVPLYVSGDDVGIVAPVRGFVGAVVVSCAFAVATQAGPRTVLFCGAMGAVAQLGYMAMITIGMGVIGASAVGAMIAAFLAAPVARRYVLPALALTTAAIVPLMPGSRTFSGILTMVTESEFLSSQMAGFATLLTAAGIGMALAAGASLGTYFARPVRDRLLWRRKMLSVTRPVSPALAEAAGLTPASVAAARDAARDAVRADGHGPPLEGSGLEAWVGAAQVPVDGGDPLGAAGGEGADEAVAEDAAVDGSVEGSVGHETEPDSAVDDGTVDNGTVGNGTVGEPRG</sequence>
<evidence type="ECO:0000313" key="11">
    <source>
        <dbReference type="EMBL" id="GMA18464.1"/>
    </source>
</evidence>
<protein>
    <recommendedName>
        <fullName evidence="13">Threonine/serine exporter family protein</fullName>
    </recommendedName>
</protein>
<comment type="caution">
    <text evidence="11">The sequence shown here is derived from an EMBL/GenBank/DDBJ whole genome shotgun (WGS) entry which is preliminary data.</text>
</comment>
<evidence type="ECO:0000256" key="1">
    <source>
        <dbReference type="ARBA" id="ARBA00004651"/>
    </source>
</evidence>
<evidence type="ECO:0008006" key="13">
    <source>
        <dbReference type="Google" id="ProtNLM"/>
    </source>
</evidence>
<evidence type="ECO:0000259" key="9">
    <source>
        <dbReference type="Pfam" id="PF06738"/>
    </source>
</evidence>
<keyword evidence="5 8" id="KW-0472">Membrane</keyword>
<feature type="region of interest" description="Disordered" evidence="7">
    <location>
        <begin position="519"/>
        <end position="581"/>
    </location>
</feature>
<organism evidence="11 12">
    <name type="scientific">Arsenicicoccus piscis</name>
    <dbReference type="NCBI Taxonomy" id="673954"/>
    <lineage>
        <taxon>Bacteria</taxon>
        <taxon>Bacillati</taxon>
        <taxon>Actinomycetota</taxon>
        <taxon>Actinomycetes</taxon>
        <taxon>Micrococcales</taxon>
        <taxon>Intrasporangiaceae</taxon>
        <taxon>Arsenicicoccus</taxon>
    </lineage>
</organism>
<dbReference type="Pfam" id="PF12821">
    <property type="entry name" value="ThrE_2"/>
    <property type="match status" value="1"/>
</dbReference>
<feature type="transmembrane region" description="Helical" evidence="8">
    <location>
        <begin position="308"/>
        <end position="328"/>
    </location>
</feature>
<proteinExistence type="inferred from homology"/>
<accession>A0ABQ6HL92</accession>
<keyword evidence="12" id="KW-1185">Reference proteome</keyword>
<evidence type="ECO:0000256" key="2">
    <source>
        <dbReference type="ARBA" id="ARBA00022475"/>
    </source>
</evidence>
<dbReference type="InterPro" id="IPR010619">
    <property type="entry name" value="ThrE-like_N"/>
</dbReference>
<evidence type="ECO:0000313" key="12">
    <source>
        <dbReference type="Proteomes" id="UP001157109"/>
    </source>
</evidence>
<evidence type="ECO:0000259" key="10">
    <source>
        <dbReference type="Pfam" id="PF12821"/>
    </source>
</evidence>
<name>A0ABQ6HL92_9MICO</name>
<dbReference type="InterPro" id="IPR024528">
    <property type="entry name" value="ThrE_2"/>
</dbReference>
<evidence type="ECO:0000256" key="3">
    <source>
        <dbReference type="ARBA" id="ARBA00022692"/>
    </source>
</evidence>
<dbReference type="EMBL" id="BSUJ01000001">
    <property type="protein sequence ID" value="GMA18464.1"/>
    <property type="molecule type" value="Genomic_DNA"/>
</dbReference>
<feature type="transmembrane region" description="Helical" evidence="8">
    <location>
        <begin position="348"/>
        <end position="375"/>
    </location>
</feature>
<feature type="transmembrane region" description="Helical" evidence="8">
    <location>
        <begin position="202"/>
        <end position="223"/>
    </location>
</feature>
<comment type="similarity">
    <text evidence="6">Belongs to the ThrE exporter (TC 2.A.79) family.</text>
</comment>
<reference evidence="12" key="1">
    <citation type="journal article" date="2019" name="Int. J. Syst. Evol. Microbiol.">
        <title>The Global Catalogue of Microorganisms (GCM) 10K type strain sequencing project: providing services to taxonomists for standard genome sequencing and annotation.</title>
        <authorList>
            <consortium name="The Broad Institute Genomics Platform"/>
            <consortium name="The Broad Institute Genome Sequencing Center for Infectious Disease"/>
            <person name="Wu L."/>
            <person name="Ma J."/>
        </authorList>
    </citation>
    <scope>NUCLEOTIDE SEQUENCE [LARGE SCALE GENOMIC DNA]</scope>
    <source>
        <strain evidence="12">NBRC 105830</strain>
    </source>
</reference>
<feature type="transmembrane region" description="Helical" evidence="8">
    <location>
        <begin position="421"/>
        <end position="448"/>
    </location>
</feature>
<feature type="domain" description="Threonine/serine exporter-like N-terminal" evidence="9">
    <location>
        <begin position="44"/>
        <end position="291"/>
    </location>
</feature>
<evidence type="ECO:0000256" key="5">
    <source>
        <dbReference type="ARBA" id="ARBA00023136"/>
    </source>
</evidence>
<feature type="transmembrane region" description="Helical" evidence="8">
    <location>
        <begin position="276"/>
        <end position="296"/>
    </location>
</feature>
<feature type="compositionally biased region" description="Acidic residues" evidence="7">
    <location>
        <begin position="532"/>
        <end position="542"/>
    </location>
</feature>
<dbReference type="Proteomes" id="UP001157109">
    <property type="component" value="Unassembled WGS sequence"/>
</dbReference>
<gene>
    <name evidence="11" type="ORF">GCM10025862_04850</name>
</gene>
<feature type="transmembrane region" description="Helical" evidence="8">
    <location>
        <begin position="153"/>
        <end position="182"/>
    </location>
</feature>
<evidence type="ECO:0000256" key="6">
    <source>
        <dbReference type="ARBA" id="ARBA00034125"/>
    </source>
</evidence>
<dbReference type="RefSeq" id="WP_241444280.1">
    <property type="nucleotide sequence ID" value="NZ_BSUJ01000001.1"/>
</dbReference>
<evidence type="ECO:0000256" key="7">
    <source>
        <dbReference type="SAM" id="MobiDB-lite"/>
    </source>
</evidence>
<keyword evidence="4 8" id="KW-1133">Transmembrane helix</keyword>
<dbReference type="InterPro" id="IPR050539">
    <property type="entry name" value="ThrE_Dicarb/AminoAcid_Exp"/>
</dbReference>
<feature type="transmembrane region" description="Helical" evidence="8">
    <location>
        <begin position="382"/>
        <end position="401"/>
    </location>
</feature>
<keyword evidence="2" id="KW-1003">Cell membrane</keyword>
<evidence type="ECO:0000256" key="8">
    <source>
        <dbReference type="SAM" id="Phobius"/>
    </source>
</evidence>
<feature type="transmembrane region" description="Helical" evidence="8">
    <location>
        <begin position="235"/>
        <end position="256"/>
    </location>
</feature>
<feature type="domain" description="Threonine/Serine exporter ThrE" evidence="10">
    <location>
        <begin position="315"/>
        <end position="444"/>
    </location>
</feature>
<dbReference type="PANTHER" id="PTHR34390">
    <property type="entry name" value="UPF0442 PROTEIN YJJB-RELATED"/>
    <property type="match status" value="1"/>
</dbReference>
<dbReference type="Pfam" id="PF06738">
    <property type="entry name" value="ThrE"/>
    <property type="match status" value="1"/>
</dbReference>
<evidence type="ECO:0000256" key="4">
    <source>
        <dbReference type="ARBA" id="ARBA00022989"/>
    </source>
</evidence>
<comment type="subcellular location">
    <subcellularLocation>
        <location evidence="1">Cell membrane</location>
        <topology evidence="1">Multi-pass membrane protein</topology>
    </subcellularLocation>
</comment>
<keyword evidence="3 8" id="KW-0812">Transmembrane</keyword>